<dbReference type="SMART" id="SM00871">
    <property type="entry name" value="AraC_E_bind"/>
    <property type="match status" value="1"/>
</dbReference>
<dbReference type="InterPro" id="IPR029442">
    <property type="entry name" value="GyrI-like"/>
</dbReference>
<dbReference type="Pfam" id="PF06445">
    <property type="entry name" value="GyrI-like"/>
    <property type="match status" value="1"/>
</dbReference>
<dbReference type="Pfam" id="PF12833">
    <property type="entry name" value="HTH_18"/>
    <property type="match status" value="1"/>
</dbReference>
<dbReference type="SUPFAM" id="SSF46689">
    <property type="entry name" value="Homeodomain-like"/>
    <property type="match status" value="1"/>
</dbReference>
<evidence type="ECO:0000259" key="3">
    <source>
        <dbReference type="PROSITE" id="PS01124"/>
    </source>
</evidence>
<dbReference type="InterPro" id="IPR009057">
    <property type="entry name" value="Homeodomain-like_sf"/>
</dbReference>
<name>A0A3D8MAV2_9ALTE</name>
<dbReference type="InterPro" id="IPR011256">
    <property type="entry name" value="Reg_factor_effector_dom_sf"/>
</dbReference>
<dbReference type="SMART" id="SM00342">
    <property type="entry name" value="HTH_ARAC"/>
    <property type="match status" value="1"/>
</dbReference>
<dbReference type="InterPro" id="IPR018060">
    <property type="entry name" value="HTH_AraC"/>
</dbReference>
<dbReference type="InterPro" id="IPR050908">
    <property type="entry name" value="SmbC-like"/>
</dbReference>
<feature type="domain" description="HTH araC/xylS-type" evidence="3">
    <location>
        <begin position="13"/>
        <end position="112"/>
    </location>
</feature>
<gene>
    <name evidence="4" type="ORF">DXV75_06360</name>
</gene>
<accession>A0A3D8MAV2</accession>
<protein>
    <submittedName>
        <fullName evidence="4">AraC family transcriptional regulator</fullName>
    </submittedName>
</protein>
<evidence type="ECO:0000313" key="4">
    <source>
        <dbReference type="EMBL" id="RDV26612.1"/>
    </source>
</evidence>
<dbReference type="InterPro" id="IPR010499">
    <property type="entry name" value="AraC_E-bd"/>
</dbReference>
<dbReference type="GO" id="GO:0003700">
    <property type="term" value="F:DNA-binding transcription factor activity"/>
    <property type="evidence" value="ECO:0007669"/>
    <property type="project" value="InterPro"/>
</dbReference>
<dbReference type="AlphaFoldDB" id="A0A3D8MAV2"/>
<proteinExistence type="predicted"/>
<comment type="caution">
    <text evidence="4">The sequence shown here is derived from an EMBL/GenBank/DDBJ whole genome shotgun (WGS) entry which is preliminary data.</text>
</comment>
<dbReference type="Gene3D" id="3.20.80.10">
    <property type="entry name" value="Regulatory factor, effector binding domain"/>
    <property type="match status" value="1"/>
</dbReference>
<dbReference type="GO" id="GO:0043565">
    <property type="term" value="F:sequence-specific DNA binding"/>
    <property type="evidence" value="ECO:0007669"/>
    <property type="project" value="InterPro"/>
</dbReference>
<dbReference type="OrthoDB" id="5622169at2"/>
<keyword evidence="2" id="KW-0804">Transcription</keyword>
<dbReference type="RefSeq" id="WP_115592565.1">
    <property type="nucleotide sequence ID" value="NZ_QRHA01000004.1"/>
</dbReference>
<dbReference type="Proteomes" id="UP000256561">
    <property type="component" value="Unassembled WGS sequence"/>
</dbReference>
<dbReference type="EMBL" id="QRHA01000004">
    <property type="protein sequence ID" value="RDV26612.1"/>
    <property type="molecule type" value="Genomic_DNA"/>
</dbReference>
<dbReference type="SUPFAM" id="SSF55136">
    <property type="entry name" value="Probable bacterial effector-binding domain"/>
    <property type="match status" value="1"/>
</dbReference>
<evidence type="ECO:0000256" key="2">
    <source>
        <dbReference type="ARBA" id="ARBA00023163"/>
    </source>
</evidence>
<reference evidence="5" key="1">
    <citation type="submission" date="2018-08" db="EMBL/GenBank/DDBJ databases">
        <authorList>
            <person name="Zhang J."/>
            <person name="Du Z.-J."/>
        </authorList>
    </citation>
    <scope>NUCLEOTIDE SEQUENCE [LARGE SCALE GENOMIC DNA]</scope>
    <source>
        <strain evidence="5">KCTC 52655</strain>
    </source>
</reference>
<dbReference type="Gene3D" id="1.10.10.60">
    <property type="entry name" value="Homeodomain-like"/>
    <property type="match status" value="2"/>
</dbReference>
<organism evidence="4 5">
    <name type="scientific">Alteromonas aestuariivivens</name>
    <dbReference type="NCBI Taxonomy" id="1938339"/>
    <lineage>
        <taxon>Bacteria</taxon>
        <taxon>Pseudomonadati</taxon>
        <taxon>Pseudomonadota</taxon>
        <taxon>Gammaproteobacteria</taxon>
        <taxon>Alteromonadales</taxon>
        <taxon>Alteromonadaceae</taxon>
        <taxon>Alteromonas/Salinimonas group</taxon>
        <taxon>Alteromonas</taxon>
    </lineage>
</organism>
<sequence length="288" mass="31813">MIDRKALVLSRMERVVTLLQDNLFEETAVDLNTLAEAAALSPFHFHRLYRLVTGETCGETLCRLKLAAGARHLAMAATVTDAAMQAGFSSSQAFAKAMKRETALSPTQLRDDPELLSSIAGQLSQPASFQSAVPRGWLTIELVSLVPMRLVTLRTEHLYPNLFETYTRLFEIAGDPTQVTAIIGIPRGDSGDAASGVFDSALLLNEAPQNLPTDLFWQNTAEGEYLRVRHAGSYDGLEQTVDNLYLTMLSINDLWPADAPCIYHYLDDPEEVSEPLLRTDIYLPVNRA</sequence>
<evidence type="ECO:0000256" key="1">
    <source>
        <dbReference type="ARBA" id="ARBA00023015"/>
    </source>
</evidence>
<keyword evidence="5" id="KW-1185">Reference proteome</keyword>
<evidence type="ECO:0000313" key="5">
    <source>
        <dbReference type="Proteomes" id="UP000256561"/>
    </source>
</evidence>
<dbReference type="PANTHER" id="PTHR40055:SF1">
    <property type="entry name" value="TRANSCRIPTIONAL REGULATOR YGIV-RELATED"/>
    <property type="match status" value="1"/>
</dbReference>
<dbReference type="PROSITE" id="PS01124">
    <property type="entry name" value="HTH_ARAC_FAMILY_2"/>
    <property type="match status" value="1"/>
</dbReference>
<keyword evidence="1" id="KW-0805">Transcription regulation</keyword>
<dbReference type="PANTHER" id="PTHR40055">
    <property type="entry name" value="TRANSCRIPTIONAL REGULATOR YGIV-RELATED"/>
    <property type="match status" value="1"/>
</dbReference>